<sequence length="128" mass="13055">MPDPSDDDPLEDPLAGDPLDDPLEGDPLDDPLGGDPLEDPFGSGSDGSESEADDDIADALGSIERATLLAFVTVGALVHGGVLAASLGVMLIGFRGQWVVGGVLAAAGVGALALSVVVYRRYRVRQEA</sequence>
<dbReference type="EMBL" id="AOMA01000120">
    <property type="protein sequence ID" value="EMA35649.1"/>
    <property type="molecule type" value="Genomic_DNA"/>
</dbReference>
<keyword evidence="2" id="KW-0472">Membrane</keyword>
<evidence type="ECO:0000313" key="5">
    <source>
        <dbReference type="Proteomes" id="UP000011607"/>
    </source>
</evidence>
<dbReference type="AlphaFoldDB" id="M0LTD0"/>
<feature type="transmembrane region" description="Helical" evidence="2">
    <location>
        <begin position="98"/>
        <end position="119"/>
    </location>
</feature>
<gene>
    <name evidence="4" type="ORF">C446_12022</name>
</gene>
<feature type="compositionally biased region" description="Acidic residues" evidence="1">
    <location>
        <begin position="1"/>
        <end position="11"/>
    </location>
</feature>
<dbReference type="Proteomes" id="UP000011607">
    <property type="component" value="Unassembled WGS sequence"/>
</dbReference>
<keyword evidence="2" id="KW-1133">Transmembrane helix</keyword>
<accession>M0LTD0</accession>
<protein>
    <recommendedName>
        <fullName evidence="3">DUF7322 domain-containing protein</fullName>
    </recommendedName>
</protein>
<evidence type="ECO:0000259" key="3">
    <source>
        <dbReference type="Pfam" id="PF24008"/>
    </source>
</evidence>
<feature type="compositionally biased region" description="Low complexity" evidence="1">
    <location>
        <begin position="30"/>
        <end position="47"/>
    </location>
</feature>
<dbReference type="InterPro" id="IPR055746">
    <property type="entry name" value="DUF7322"/>
</dbReference>
<feature type="compositionally biased region" description="Acidic residues" evidence="1">
    <location>
        <begin position="18"/>
        <end position="29"/>
    </location>
</feature>
<name>M0LTD0_9EURY</name>
<proteinExistence type="predicted"/>
<evidence type="ECO:0000256" key="2">
    <source>
        <dbReference type="SAM" id="Phobius"/>
    </source>
</evidence>
<dbReference type="eggNOG" id="arCOG06289">
    <property type="taxonomic scope" value="Archaea"/>
</dbReference>
<feature type="region of interest" description="Disordered" evidence="1">
    <location>
        <begin position="1"/>
        <end position="54"/>
    </location>
</feature>
<reference evidence="4 5" key="1">
    <citation type="journal article" date="2014" name="PLoS Genet.">
        <title>Phylogenetically driven sequencing of extremely halophilic archaea reveals strategies for static and dynamic osmo-response.</title>
        <authorList>
            <person name="Becker E.A."/>
            <person name="Seitzer P.M."/>
            <person name="Tritt A."/>
            <person name="Larsen D."/>
            <person name="Krusor M."/>
            <person name="Yao A.I."/>
            <person name="Wu D."/>
            <person name="Madern D."/>
            <person name="Eisen J.A."/>
            <person name="Darling A.E."/>
            <person name="Facciotti M.T."/>
        </authorList>
    </citation>
    <scope>NUCLEOTIDE SEQUENCE [LARGE SCALE GENOMIC DNA]</scope>
    <source>
        <strain evidence="4 5">JCM 10879</strain>
    </source>
</reference>
<dbReference type="Pfam" id="PF24008">
    <property type="entry name" value="DUF7322"/>
    <property type="match status" value="1"/>
</dbReference>
<keyword evidence="5" id="KW-1185">Reference proteome</keyword>
<dbReference type="RefSeq" id="WP_006673315.1">
    <property type="nucleotide sequence ID" value="NZ_AOMA01000120.1"/>
</dbReference>
<feature type="domain" description="DUF7322" evidence="3">
    <location>
        <begin position="63"/>
        <end position="121"/>
    </location>
</feature>
<evidence type="ECO:0000313" key="4">
    <source>
        <dbReference type="EMBL" id="EMA35649.1"/>
    </source>
</evidence>
<comment type="caution">
    <text evidence="4">The sequence shown here is derived from an EMBL/GenBank/DDBJ whole genome shotgun (WGS) entry which is preliminary data.</text>
</comment>
<evidence type="ECO:0000256" key="1">
    <source>
        <dbReference type="SAM" id="MobiDB-lite"/>
    </source>
</evidence>
<feature type="transmembrane region" description="Helical" evidence="2">
    <location>
        <begin position="68"/>
        <end position="92"/>
    </location>
</feature>
<organism evidence="4 5">
    <name type="scientific">Halobiforma nitratireducens JCM 10879</name>
    <dbReference type="NCBI Taxonomy" id="1227454"/>
    <lineage>
        <taxon>Archaea</taxon>
        <taxon>Methanobacteriati</taxon>
        <taxon>Methanobacteriota</taxon>
        <taxon>Stenosarchaea group</taxon>
        <taxon>Halobacteria</taxon>
        <taxon>Halobacteriales</taxon>
        <taxon>Natrialbaceae</taxon>
        <taxon>Halobiforma</taxon>
    </lineage>
</organism>
<keyword evidence="2" id="KW-0812">Transmembrane</keyword>